<keyword evidence="2" id="KW-0808">Transferase</keyword>
<organism evidence="2 3">
    <name type="scientific">Mucilaginibacter gilvus</name>
    <dbReference type="NCBI Taxonomy" id="2305909"/>
    <lineage>
        <taxon>Bacteria</taxon>
        <taxon>Pseudomonadati</taxon>
        <taxon>Bacteroidota</taxon>
        <taxon>Sphingobacteriia</taxon>
        <taxon>Sphingobacteriales</taxon>
        <taxon>Sphingobacteriaceae</taxon>
        <taxon>Mucilaginibacter</taxon>
    </lineage>
</organism>
<evidence type="ECO:0000259" key="1">
    <source>
        <dbReference type="Pfam" id="PF00535"/>
    </source>
</evidence>
<evidence type="ECO:0000313" key="3">
    <source>
        <dbReference type="Proteomes" id="UP000286701"/>
    </source>
</evidence>
<keyword evidence="3" id="KW-1185">Reference proteome</keyword>
<dbReference type="OrthoDB" id="9788101at2"/>
<dbReference type="InterPro" id="IPR001173">
    <property type="entry name" value="Glyco_trans_2-like"/>
</dbReference>
<sequence length="318" mass="35919">MLPKRCPLEPIGYGYLGKPNQHVPGRKHTLTPFSIIIPLYNSAVTLPATLDSIAAQEFKDLELICIDGASTDATLKILDVFKIAHPELPITVLSEPDKGIYDAMNKGIAIAKGNWLYFMGGDDTFESDQVLSKVYQVTNQSDADLVHGNVTGVVSGNVYNDNILSKVLFRGIHHQGIFYKKRVFNYTGGYDLRFKIAADYHLTLKAFLNKAFKTQYADIIIAYFGEAGLSSQRYDWVFYSYHYRLLATHNAANTTSDESLKCLNDSIYCCFQLAKQKQSLPFAWQNMLFYTFDKNGLPPGTKVRNLLRMAYWTFRPNA</sequence>
<dbReference type="Pfam" id="PF00535">
    <property type="entry name" value="Glycos_transf_2"/>
    <property type="match status" value="1"/>
</dbReference>
<reference evidence="2 3" key="1">
    <citation type="submission" date="2019-01" db="EMBL/GenBank/DDBJ databases">
        <title>Mucilaginibacter antarcticum sp. nov., isolated from antarctic soil.</title>
        <authorList>
            <person name="Yan Y.-Q."/>
            <person name="Du Z.-J."/>
        </authorList>
    </citation>
    <scope>NUCLEOTIDE SEQUENCE [LARGE SCALE GENOMIC DNA]</scope>
    <source>
        <strain evidence="2 3">F01003</strain>
    </source>
</reference>
<protein>
    <submittedName>
        <fullName evidence="2">Glycosyltransferase</fullName>
    </submittedName>
</protein>
<dbReference type="Gene3D" id="3.90.550.10">
    <property type="entry name" value="Spore Coat Polysaccharide Biosynthesis Protein SpsA, Chain A"/>
    <property type="match status" value="1"/>
</dbReference>
<proteinExistence type="predicted"/>
<dbReference type="PANTHER" id="PTHR22916">
    <property type="entry name" value="GLYCOSYLTRANSFERASE"/>
    <property type="match status" value="1"/>
</dbReference>
<accession>A0A444MUP9</accession>
<name>A0A444MUP9_9SPHI</name>
<comment type="caution">
    <text evidence="2">The sequence shown here is derived from an EMBL/GenBank/DDBJ whole genome shotgun (WGS) entry which is preliminary data.</text>
</comment>
<dbReference type="CDD" id="cd06433">
    <property type="entry name" value="GT_2_WfgS_like"/>
    <property type="match status" value="1"/>
</dbReference>
<dbReference type="GO" id="GO:0016758">
    <property type="term" value="F:hexosyltransferase activity"/>
    <property type="evidence" value="ECO:0007669"/>
    <property type="project" value="UniProtKB-ARBA"/>
</dbReference>
<dbReference type="AlphaFoldDB" id="A0A444MUP9"/>
<evidence type="ECO:0000313" key="2">
    <source>
        <dbReference type="EMBL" id="RWY57331.1"/>
    </source>
</evidence>
<dbReference type="PANTHER" id="PTHR22916:SF3">
    <property type="entry name" value="UDP-GLCNAC:BETAGAL BETA-1,3-N-ACETYLGLUCOSAMINYLTRANSFERASE-LIKE PROTEIN 1"/>
    <property type="match status" value="1"/>
</dbReference>
<dbReference type="SUPFAM" id="SSF53448">
    <property type="entry name" value="Nucleotide-diphospho-sugar transferases"/>
    <property type="match status" value="1"/>
</dbReference>
<dbReference type="Proteomes" id="UP000286701">
    <property type="component" value="Unassembled WGS sequence"/>
</dbReference>
<dbReference type="EMBL" id="SBIW01000001">
    <property type="protein sequence ID" value="RWY57331.1"/>
    <property type="molecule type" value="Genomic_DNA"/>
</dbReference>
<feature type="domain" description="Glycosyltransferase 2-like" evidence="1">
    <location>
        <begin position="34"/>
        <end position="180"/>
    </location>
</feature>
<gene>
    <name evidence="2" type="ORF">EPL05_02010</name>
</gene>
<dbReference type="InterPro" id="IPR029044">
    <property type="entry name" value="Nucleotide-diphossugar_trans"/>
</dbReference>